<comment type="subunit">
    <text evidence="5">Homodimer. Homodimerization may be required to stabilize the binding of ScpA to the Smc head domains. Component of a cohesin-like complex composed of ScpA, ScpB and the Smc homodimer, in which ScpA and ScpB bind to the head domain of Smc. The presence of the three proteins is required for the association of the complex with DNA.</text>
</comment>
<dbReference type="PANTHER" id="PTHR34298">
    <property type="entry name" value="SEGREGATION AND CONDENSATION PROTEIN B"/>
    <property type="match status" value="1"/>
</dbReference>
<dbReference type="InterPro" id="IPR036390">
    <property type="entry name" value="WH_DNA-bd_sf"/>
</dbReference>
<evidence type="ECO:0000256" key="1">
    <source>
        <dbReference type="ARBA" id="ARBA00022490"/>
    </source>
</evidence>
<dbReference type="NCBIfam" id="TIGR00281">
    <property type="entry name" value="SMC-Scp complex subunit ScpB"/>
    <property type="match status" value="1"/>
</dbReference>
<keyword evidence="3 5" id="KW-0159">Chromosome partition</keyword>
<comment type="function">
    <text evidence="5">Participates in chromosomal partition during cell division. May act via the formation of a condensin-like complex containing Smc and ScpA that pull DNA away from mid-cell into both cell halves.</text>
</comment>
<evidence type="ECO:0000256" key="4">
    <source>
        <dbReference type="ARBA" id="ARBA00023306"/>
    </source>
</evidence>
<dbReference type="GO" id="GO:0051304">
    <property type="term" value="P:chromosome separation"/>
    <property type="evidence" value="ECO:0007669"/>
    <property type="project" value="InterPro"/>
</dbReference>
<comment type="caution">
    <text evidence="6">The sequence shown here is derived from an EMBL/GenBank/DDBJ whole genome shotgun (WGS) entry which is preliminary data.</text>
</comment>
<sequence>MEKNELLKAIEGLVFAAGHDGVSVKQLAEVLQLDEKQVFSALRELQERYGDESRGMQIIRVADMYLMTTKPELAPYLEKFHQPSQSSTLSQAALETLAIIAYRQPITRADIEEIRGVKSEKPLQTLTSRGLIQEVGRRDAIGRPILYGTTKRFLEQFGLNRLEDLPPLEELQQKT</sequence>
<dbReference type="InterPro" id="IPR036388">
    <property type="entry name" value="WH-like_DNA-bd_sf"/>
</dbReference>
<dbReference type="PANTHER" id="PTHR34298:SF2">
    <property type="entry name" value="SEGREGATION AND CONDENSATION PROTEIN B"/>
    <property type="match status" value="1"/>
</dbReference>
<dbReference type="GO" id="GO:0051301">
    <property type="term" value="P:cell division"/>
    <property type="evidence" value="ECO:0007669"/>
    <property type="project" value="UniProtKB-KW"/>
</dbReference>
<organism evidence="6 7">
    <name type="scientific">Bacillus thermozeamaize</name>
    <dbReference type="NCBI Taxonomy" id="230954"/>
    <lineage>
        <taxon>Bacteria</taxon>
        <taxon>Bacillati</taxon>
        <taxon>Bacillota</taxon>
        <taxon>Bacilli</taxon>
        <taxon>Bacillales</taxon>
        <taxon>Bacillaceae</taxon>
        <taxon>Bacillus</taxon>
    </lineage>
</organism>
<keyword evidence="4 5" id="KW-0131">Cell cycle</keyword>
<dbReference type="HAMAP" id="MF_01804">
    <property type="entry name" value="ScpB"/>
    <property type="match status" value="1"/>
</dbReference>
<keyword evidence="1 5" id="KW-0963">Cytoplasm</keyword>
<keyword evidence="2 5" id="KW-0132">Cell division</keyword>
<dbReference type="InterPro" id="IPR005234">
    <property type="entry name" value="ScpB_csome_segregation"/>
</dbReference>
<dbReference type="PIRSF" id="PIRSF019345">
    <property type="entry name" value="ScpB"/>
    <property type="match status" value="1"/>
</dbReference>
<dbReference type="Pfam" id="PF04079">
    <property type="entry name" value="SMC_ScpB"/>
    <property type="match status" value="1"/>
</dbReference>
<evidence type="ECO:0000256" key="3">
    <source>
        <dbReference type="ARBA" id="ARBA00022829"/>
    </source>
</evidence>
<dbReference type="GO" id="GO:0005737">
    <property type="term" value="C:cytoplasm"/>
    <property type="evidence" value="ECO:0007669"/>
    <property type="project" value="UniProtKB-SubCell"/>
</dbReference>
<dbReference type="EMBL" id="LZRT01000036">
    <property type="protein sequence ID" value="OUM89735.1"/>
    <property type="molecule type" value="Genomic_DNA"/>
</dbReference>
<evidence type="ECO:0000313" key="6">
    <source>
        <dbReference type="EMBL" id="OUM89735.1"/>
    </source>
</evidence>
<protein>
    <recommendedName>
        <fullName evidence="5">Segregation and condensation protein B</fullName>
    </recommendedName>
</protein>
<reference evidence="7" key="1">
    <citation type="submission" date="2016-06" db="EMBL/GenBank/DDBJ databases">
        <authorList>
            <person name="Nascimento L."/>
            <person name="Pereira R.V."/>
            <person name="Martins L.F."/>
            <person name="Quaggio R.B."/>
            <person name="Silva A.M."/>
            <person name="Setubal J.C."/>
        </authorList>
    </citation>
    <scope>NUCLEOTIDE SEQUENCE [LARGE SCALE GENOMIC DNA]</scope>
</reference>
<evidence type="ECO:0000256" key="5">
    <source>
        <dbReference type="HAMAP-Rule" id="MF_01804"/>
    </source>
</evidence>
<proteinExistence type="inferred from homology"/>
<dbReference type="AlphaFoldDB" id="A0A1Y3PQU9"/>
<gene>
    <name evidence="5" type="primary">scpB</name>
    <name evidence="6" type="ORF">BAA01_02950</name>
</gene>
<evidence type="ECO:0000256" key="2">
    <source>
        <dbReference type="ARBA" id="ARBA00022618"/>
    </source>
</evidence>
<comment type="subcellular location">
    <subcellularLocation>
        <location evidence="5">Cytoplasm</location>
    </subcellularLocation>
    <text evidence="5">Associated with two foci at the outer edges of the nucleoid region in young cells, and at four foci within both cell halves in older cells.</text>
</comment>
<accession>A0A1Y3PQU9</accession>
<dbReference type="GO" id="GO:0006260">
    <property type="term" value="P:DNA replication"/>
    <property type="evidence" value="ECO:0007669"/>
    <property type="project" value="UniProtKB-UniRule"/>
</dbReference>
<dbReference type="SUPFAM" id="SSF46785">
    <property type="entry name" value="Winged helix' DNA-binding domain"/>
    <property type="match status" value="2"/>
</dbReference>
<evidence type="ECO:0000313" key="7">
    <source>
        <dbReference type="Proteomes" id="UP000196475"/>
    </source>
</evidence>
<comment type="similarity">
    <text evidence="5">Belongs to the ScpB family.</text>
</comment>
<dbReference type="Proteomes" id="UP000196475">
    <property type="component" value="Unassembled WGS sequence"/>
</dbReference>
<name>A0A1Y3PQU9_9BACI</name>
<dbReference type="Gene3D" id="1.10.10.10">
    <property type="entry name" value="Winged helix-like DNA-binding domain superfamily/Winged helix DNA-binding domain"/>
    <property type="match status" value="2"/>
</dbReference>